<protein>
    <submittedName>
        <fullName evidence="1">Uncharacterized protein</fullName>
    </submittedName>
</protein>
<evidence type="ECO:0000313" key="2">
    <source>
        <dbReference type="Proteomes" id="UP000191897"/>
    </source>
</evidence>
<dbReference type="EMBL" id="FBWC01000011">
    <property type="protein sequence ID" value="CUX23805.1"/>
    <property type="molecule type" value="Genomic_DNA"/>
</dbReference>
<sequence length="58" mass="6741">MMTSNFMMHPSFQEEAEVPVHFTILILLHDFGSQWSRNLYCYVILKVIASMQTDGFGQ</sequence>
<reference evidence="1 2" key="1">
    <citation type="submission" date="2016-01" db="EMBL/GenBank/DDBJ databases">
        <authorList>
            <person name="Oliw E.H."/>
        </authorList>
    </citation>
    <scope>NUCLEOTIDE SEQUENCE [LARGE SCALE GENOMIC DNA]</scope>
    <source>
        <strain evidence="1 2">Kerr 14</strain>
    </source>
</reference>
<gene>
    <name evidence="1" type="ORF">AGR4C_Cc20072</name>
</gene>
<dbReference type="Proteomes" id="UP000191897">
    <property type="component" value="Unassembled WGS sequence"/>
</dbReference>
<name>A0A1S7PMR7_AGRTU</name>
<proteinExistence type="predicted"/>
<evidence type="ECO:0000313" key="1">
    <source>
        <dbReference type="EMBL" id="CUX23805.1"/>
    </source>
</evidence>
<accession>A0A1S7PMR7</accession>
<organism evidence="1 2">
    <name type="scientific">Agrobacterium tumefaciens str. Kerr 14</name>
    <dbReference type="NCBI Taxonomy" id="1183424"/>
    <lineage>
        <taxon>Bacteria</taxon>
        <taxon>Pseudomonadati</taxon>
        <taxon>Pseudomonadota</taxon>
        <taxon>Alphaproteobacteria</taxon>
        <taxon>Hyphomicrobiales</taxon>
        <taxon>Rhizobiaceae</taxon>
        <taxon>Rhizobium/Agrobacterium group</taxon>
        <taxon>Agrobacterium</taxon>
        <taxon>Agrobacterium tumefaciens complex</taxon>
    </lineage>
</organism>
<dbReference type="AlphaFoldDB" id="A0A1S7PMR7"/>